<keyword evidence="3" id="KW-0547">Nucleotide-binding</keyword>
<dbReference type="GO" id="GO:0004817">
    <property type="term" value="F:cysteine-tRNA ligase activity"/>
    <property type="evidence" value="ECO:0007669"/>
    <property type="project" value="TreeGrafter"/>
</dbReference>
<dbReference type="SUPFAM" id="SSF52374">
    <property type="entry name" value="Nucleotidylyl transferase"/>
    <property type="match status" value="1"/>
</dbReference>
<dbReference type="PANTHER" id="PTHR10890:SF3">
    <property type="entry name" value="CYSTEINE--TRNA LIGASE, CYTOPLASMIC"/>
    <property type="match status" value="1"/>
</dbReference>
<dbReference type="AlphaFoldDB" id="A0A6V8P1V9"/>
<organism evidence="6 7">
    <name type="scientific">Candidatus Hakubella thermalkaliphila</name>
    <dbReference type="NCBI Taxonomy" id="2754717"/>
    <lineage>
        <taxon>Bacteria</taxon>
        <taxon>Bacillati</taxon>
        <taxon>Actinomycetota</taxon>
        <taxon>Actinomycetota incertae sedis</taxon>
        <taxon>Candidatus Hakubellales</taxon>
        <taxon>Candidatus Hakubellaceae</taxon>
        <taxon>Candidatus Hakubella</taxon>
    </lineage>
</organism>
<dbReference type="GO" id="GO:0005524">
    <property type="term" value="F:ATP binding"/>
    <property type="evidence" value="ECO:0007669"/>
    <property type="project" value="UniProtKB-KW"/>
</dbReference>
<dbReference type="PRINTS" id="PR00983">
    <property type="entry name" value="TRNASYNTHCYS"/>
</dbReference>
<evidence type="ECO:0000256" key="4">
    <source>
        <dbReference type="ARBA" id="ARBA00022840"/>
    </source>
</evidence>
<dbReference type="Proteomes" id="UP000543224">
    <property type="component" value="Unassembled WGS sequence"/>
</dbReference>
<evidence type="ECO:0000256" key="3">
    <source>
        <dbReference type="ARBA" id="ARBA00022741"/>
    </source>
</evidence>
<keyword evidence="6" id="KW-0030">Aminoacyl-tRNA synthetase</keyword>
<dbReference type="GO" id="GO:0006423">
    <property type="term" value="P:cysteinyl-tRNA aminoacylation"/>
    <property type="evidence" value="ECO:0007669"/>
    <property type="project" value="TreeGrafter"/>
</dbReference>
<sequence>MSLRAYNTLTGRKEDFVERDRGRVAMYVCGPTVHDYIHIGNARTFLTFDVIRRYLLYKGYQVLFVQNITDVEDKIINKARQLGLGWQEVAQKFEREFYQDMEKLGIMPADVQPRATEQIDFMIKMISTLEEKGYAYDGWLS</sequence>
<protein>
    <submittedName>
        <fullName evidence="6">Cysteinyl-tRNA synthetase</fullName>
    </submittedName>
</protein>
<evidence type="ECO:0000256" key="2">
    <source>
        <dbReference type="ARBA" id="ARBA00022598"/>
    </source>
</evidence>
<gene>
    <name evidence="6" type="ORF">HKBW3S25_01900</name>
</gene>
<name>A0A6V8P1V9_9ACTN</name>
<evidence type="ECO:0000313" key="7">
    <source>
        <dbReference type="Proteomes" id="UP000543224"/>
    </source>
</evidence>
<keyword evidence="2" id="KW-0436">Ligase</keyword>
<feature type="domain" description="tRNA synthetases class I catalytic" evidence="5">
    <location>
        <begin position="18"/>
        <end position="137"/>
    </location>
</feature>
<evidence type="ECO:0000256" key="1">
    <source>
        <dbReference type="ARBA" id="ARBA00011245"/>
    </source>
</evidence>
<accession>A0A6V8P1V9</accession>
<dbReference type="PANTHER" id="PTHR10890">
    <property type="entry name" value="CYSTEINYL-TRNA SYNTHETASE"/>
    <property type="match status" value="1"/>
</dbReference>
<dbReference type="Gene3D" id="3.40.50.620">
    <property type="entry name" value="HUPs"/>
    <property type="match status" value="1"/>
</dbReference>
<evidence type="ECO:0000259" key="5">
    <source>
        <dbReference type="Pfam" id="PF01406"/>
    </source>
</evidence>
<dbReference type="Pfam" id="PF01406">
    <property type="entry name" value="tRNA-synt_1e"/>
    <property type="match status" value="1"/>
</dbReference>
<keyword evidence="4" id="KW-0067">ATP-binding</keyword>
<comment type="caution">
    <text evidence="6">The sequence shown here is derived from an EMBL/GenBank/DDBJ whole genome shotgun (WGS) entry which is preliminary data.</text>
</comment>
<dbReference type="InterPro" id="IPR014729">
    <property type="entry name" value="Rossmann-like_a/b/a_fold"/>
</dbReference>
<dbReference type="InterPro" id="IPR024909">
    <property type="entry name" value="Cys-tRNA/MSH_ligase"/>
</dbReference>
<dbReference type="GO" id="GO:0005829">
    <property type="term" value="C:cytosol"/>
    <property type="evidence" value="ECO:0007669"/>
    <property type="project" value="TreeGrafter"/>
</dbReference>
<dbReference type="EMBL" id="BLRX01000587">
    <property type="protein sequence ID" value="GFP26407.1"/>
    <property type="molecule type" value="Genomic_DNA"/>
</dbReference>
<dbReference type="InterPro" id="IPR032678">
    <property type="entry name" value="tRNA-synt_1_cat_dom"/>
</dbReference>
<evidence type="ECO:0000313" key="6">
    <source>
        <dbReference type="EMBL" id="GFP26407.1"/>
    </source>
</evidence>
<comment type="subunit">
    <text evidence="1">Monomer.</text>
</comment>
<reference evidence="6 7" key="1">
    <citation type="journal article" date="2020" name="Front. Microbiol.">
        <title>Single-cell genomics of novel Actinobacteria with the Wood-Ljungdahl pathway discovered in a serpentinizing system.</title>
        <authorList>
            <person name="Merino N."/>
            <person name="Kawai M."/>
            <person name="Boyd E.S."/>
            <person name="Colman D.R."/>
            <person name="McGlynn S.E."/>
            <person name="Nealson K.H."/>
            <person name="Kurokawa K."/>
            <person name="Hongoh Y."/>
        </authorList>
    </citation>
    <scope>NUCLEOTIDE SEQUENCE [LARGE SCALE GENOMIC DNA]</scope>
    <source>
        <strain evidence="6 7">S25</strain>
    </source>
</reference>
<proteinExistence type="predicted"/>